<keyword evidence="2" id="KW-1185">Reference proteome</keyword>
<dbReference type="EMBL" id="KQ257450">
    <property type="protein sequence ID" value="KND04316.1"/>
    <property type="molecule type" value="Genomic_DNA"/>
</dbReference>
<organism evidence="1 2">
    <name type="scientific">Spizellomyces punctatus (strain DAOM BR117)</name>
    <dbReference type="NCBI Taxonomy" id="645134"/>
    <lineage>
        <taxon>Eukaryota</taxon>
        <taxon>Fungi</taxon>
        <taxon>Fungi incertae sedis</taxon>
        <taxon>Chytridiomycota</taxon>
        <taxon>Chytridiomycota incertae sedis</taxon>
        <taxon>Chytridiomycetes</taxon>
        <taxon>Spizellomycetales</taxon>
        <taxon>Spizellomycetaceae</taxon>
        <taxon>Spizellomyces</taxon>
    </lineage>
</organism>
<dbReference type="OMA" id="HANMLLV"/>
<gene>
    <name evidence="1" type="ORF">SPPG_00047</name>
</gene>
<accession>A0A0L0HSH8</accession>
<dbReference type="RefSeq" id="XP_016612355.1">
    <property type="nucleotide sequence ID" value="XM_016748384.1"/>
</dbReference>
<name>A0A0L0HSH8_SPIPD</name>
<dbReference type="InParanoid" id="A0A0L0HSH8"/>
<evidence type="ECO:0000313" key="1">
    <source>
        <dbReference type="EMBL" id="KND04316.1"/>
    </source>
</evidence>
<dbReference type="Proteomes" id="UP000053201">
    <property type="component" value="Unassembled WGS sequence"/>
</dbReference>
<dbReference type="AlphaFoldDB" id="A0A0L0HSH8"/>
<dbReference type="Pfam" id="PF16062">
    <property type="entry name" value="MavL-like"/>
    <property type="match status" value="1"/>
</dbReference>
<dbReference type="InterPro" id="IPR032063">
    <property type="entry name" value="MavL-like"/>
</dbReference>
<protein>
    <submittedName>
        <fullName evidence="1">Uncharacterized protein</fullName>
    </submittedName>
</protein>
<evidence type="ECO:0000313" key="2">
    <source>
        <dbReference type="Proteomes" id="UP000053201"/>
    </source>
</evidence>
<dbReference type="eggNOG" id="ENOG502QV0E">
    <property type="taxonomic scope" value="Eukaryota"/>
</dbReference>
<reference evidence="1 2" key="1">
    <citation type="submission" date="2009-08" db="EMBL/GenBank/DDBJ databases">
        <title>The Genome Sequence of Spizellomyces punctatus strain DAOM BR117.</title>
        <authorList>
            <consortium name="The Broad Institute Genome Sequencing Platform"/>
            <person name="Russ C."/>
            <person name="Cuomo C."/>
            <person name="Shea T."/>
            <person name="Young S.K."/>
            <person name="Zeng Q."/>
            <person name="Koehrsen M."/>
            <person name="Haas B."/>
            <person name="Borodovsky M."/>
            <person name="Guigo R."/>
            <person name="Alvarado L."/>
            <person name="Berlin A."/>
            <person name="Bochicchio J."/>
            <person name="Borenstein D."/>
            <person name="Chapman S."/>
            <person name="Chen Z."/>
            <person name="Engels R."/>
            <person name="Freedman E."/>
            <person name="Gellesch M."/>
            <person name="Goldberg J."/>
            <person name="Griggs A."/>
            <person name="Gujja S."/>
            <person name="Heiman D."/>
            <person name="Hepburn T."/>
            <person name="Howarth C."/>
            <person name="Jen D."/>
            <person name="Larson L."/>
            <person name="Lewis B."/>
            <person name="Mehta T."/>
            <person name="Park D."/>
            <person name="Pearson M."/>
            <person name="Roberts A."/>
            <person name="Saif S."/>
            <person name="Shenoy N."/>
            <person name="Sisk P."/>
            <person name="Stolte C."/>
            <person name="Sykes S."/>
            <person name="Thomson T."/>
            <person name="Walk T."/>
            <person name="White J."/>
            <person name="Yandava C."/>
            <person name="Burger G."/>
            <person name="Gray M.W."/>
            <person name="Holland P.W.H."/>
            <person name="King N."/>
            <person name="Lang F.B.F."/>
            <person name="Roger A.J."/>
            <person name="Ruiz-Trillo I."/>
            <person name="Lander E."/>
            <person name="Nusbaum C."/>
        </authorList>
    </citation>
    <scope>NUCLEOTIDE SEQUENCE [LARGE SCALE GENOMIC DNA]</scope>
    <source>
        <strain evidence="1 2">DAOM BR117</strain>
    </source>
</reference>
<dbReference type="STRING" id="645134.A0A0L0HSH8"/>
<proteinExistence type="predicted"/>
<dbReference type="OrthoDB" id="6357136at2759"/>
<dbReference type="GeneID" id="27683801"/>
<dbReference type="VEuPathDB" id="FungiDB:SPPG_00047"/>
<sequence>MSSLCFFGASDTTLLRDMTSPSGSEWIKVGTESEGLIHMKDYLTYEEMGVAALLGLSAPVFFVNAGRRYNRGKLGEDGTFESSGIYTALVGARYEVPGKMEWRHTLAYPDQEPITHPWTMLYDTHSLQEDLDPTLYAPISKSVALHIPSYIRRIRIPLDNLLLDANDRARAQNKRAYVHVVGLGLGVWQICQSQPQWFVRAAAEAIQAYRLPHVGVLNFSWFPENINECGGVKSGQQFRTDKGNDIRIEFSKRDPAQQLEARDQDMLLVASFAWDANSYVGNEFWTGMLTASGDPAAAACSTIGEIMNPDINPFLLDNIWVASE</sequence>